<evidence type="ECO:0000256" key="1">
    <source>
        <dbReference type="SAM" id="Phobius"/>
    </source>
</evidence>
<dbReference type="SUPFAM" id="SSF52821">
    <property type="entry name" value="Rhodanese/Cell cycle control phosphatase"/>
    <property type="match status" value="1"/>
</dbReference>
<evidence type="ECO:0000313" key="4">
    <source>
        <dbReference type="Proteomes" id="UP000000602"/>
    </source>
</evidence>
<dbReference type="CDD" id="cd00158">
    <property type="entry name" value="RHOD"/>
    <property type="match status" value="1"/>
</dbReference>
<dbReference type="eggNOG" id="COG0607">
    <property type="taxonomic scope" value="Bacteria"/>
</dbReference>
<dbReference type="InterPro" id="IPR036873">
    <property type="entry name" value="Rhodanese-like_dom_sf"/>
</dbReference>
<dbReference type="KEGG" id="dps:DP1873"/>
<feature type="transmembrane region" description="Helical" evidence="1">
    <location>
        <begin position="141"/>
        <end position="164"/>
    </location>
</feature>
<accession>Q6AM23</accession>
<dbReference type="PROSITE" id="PS50206">
    <property type="entry name" value="RHODANESE_3"/>
    <property type="match status" value="1"/>
</dbReference>
<reference evidence="4" key="1">
    <citation type="journal article" date="2004" name="Environ. Microbiol.">
        <title>The genome of Desulfotalea psychrophila, a sulfate-reducing bacterium from permanently cold Arctic sediments.</title>
        <authorList>
            <person name="Rabus R."/>
            <person name="Ruepp A."/>
            <person name="Frickey T."/>
            <person name="Rattei T."/>
            <person name="Fartmann B."/>
            <person name="Stark M."/>
            <person name="Bauer M."/>
            <person name="Zibat A."/>
            <person name="Lombardot T."/>
            <person name="Becker I."/>
            <person name="Amann J."/>
            <person name="Gellner K."/>
            <person name="Teeling H."/>
            <person name="Leuschner W.D."/>
            <person name="Gloeckner F.-O."/>
            <person name="Lupas A.N."/>
            <person name="Amann R."/>
            <person name="Klenk H.-P."/>
        </authorList>
    </citation>
    <scope>NUCLEOTIDE SEQUENCE [LARGE SCALE GENOMIC DNA]</scope>
    <source>
        <strain evidence="4">DSM 12343 / LSv54</strain>
    </source>
</reference>
<dbReference type="OrthoDB" id="285281at2"/>
<dbReference type="InterPro" id="IPR001763">
    <property type="entry name" value="Rhodanese-like_dom"/>
</dbReference>
<sequence length="176" mass="19269">MENRQVDADQAQQWVHSGEAVLIDIRTMPEVMALEIAHSLYMPLSLVSAKRIEQLQLTEDKKIVFFCRSGNRSASLLEAQPNLHGGNIWSLQGGLLSWQRRGLPVATKGQQAISLERQTHITVGSLILLTAFLGATINPSFFGATAFFGAGLLFAGLSGTCMMAKMLMKLPWNRAA</sequence>
<dbReference type="HOGENOM" id="CLU_107126_1_0_7"/>
<dbReference type="Gene3D" id="6.10.140.1340">
    <property type="match status" value="1"/>
</dbReference>
<evidence type="ECO:0000313" key="3">
    <source>
        <dbReference type="EMBL" id="CAG36602.1"/>
    </source>
</evidence>
<keyword evidence="1" id="KW-0812">Transmembrane</keyword>
<dbReference type="InterPro" id="IPR021309">
    <property type="entry name" value="YgaP-like_TM"/>
</dbReference>
<dbReference type="Pfam" id="PF00581">
    <property type="entry name" value="Rhodanese"/>
    <property type="match status" value="1"/>
</dbReference>
<keyword evidence="4" id="KW-1185">Reference proteome</keyword>
<dbReference type="AlphaFoldDB" id="Q6AM23"/>
<dbReference type="Proteomes" id="UP000000602">
    <property type="component" value="Chromosome"/>
</dbReference>
<feature type="domain" description="Rhodanese" evidence="2">
    <location>
        <begin position="16"/>
        <end position="107"/>
    </location>
</feature>
<dbReference type="RefSeq" id="WP_011189114.1">
    <property type="nucleotide sequence ID" value="NC_006138.1"/>
</dbReference>
<organism evidence="3 4">
    <name type="scientific">Desulfotalea psychrophila (strain LSv54 / DSM 12343)</name>
    <dbReference type="NCBI Taxonomy" id="177439"/>
    <lineage>
        <taxon>Bacteria</taxon>
        <taxon>Pseudomonadati</taxon>
        <taxon>Thermodesulfobacteriota</taxon>
        <taxon>Desulfobulbia</taxon>
        <taxon>Desulfobulbales</taxon>
        <taxon>Desulfocapsaceae</taxon>
        <taxon>Desulfotalea</taxon>
    </lineage>
</organism>
<name>Q6AM23_DESPS</name>
<proteinExistence type="predicted"/>
<dbReference type="Pfam" id="PF11127">
    <property type="entry name" value="YgaP-like_TM"/>
    <property type="match status" value="1"/>
</dbReference>
<keyword evidence="1" id="KW-1133">Transmembrane helix</keyword>
<dbReference type="SMART" id="SM00450">
    <property type="entry name" value="RHOD"/>
    <property type="match status" value="1"/>
</dbReference>
<feature type="transmembrane region" description="Helical" evidence="1">
    <location>
        <begin position="118"/>
        <end position="135"/>
    </location>
</feature>
<keyword evidence="1" id="KW-0472">Membrane</keyword>
<dbReference type="Gene3D" id="3.40.250.10">
    <property type="entry name" value="Rhodanese-like domain"/>
    <property type="match status" value="1"/>
</dbReference>
<evidence type="ECO:0000259" key="2">
    <source>
        <dbReference type="PROSITE" id="PS50206"/>
    </source>
</evidence>
<protein>
    <recommendedName>
        <fullName evidence="2">Rhodanese domain-containing protein</fullName>
    </recommendedName>
</protein>
<gene>
    <name evidence="3" type="ordered locus">DP1873</name>
</gene>
<dbReference type="EMBL" id="CR522870">
    <property type="protein sequence ID" value="CAG36602.1"/>
    <property type="molecule type" value="Genomic_DNA"/>
</dbReference>
<dbReference type="STRING" id="177439.DP1873"/>